<proteinExistence type="predicted"/>
<evidence type="ECO:0000313" key="3">
    <source>
        <dbReference type="Proteomes" id="UP000245051"/>
    </source>
</evidence>
<dbReference type="Proteomes" id="UP000245051">
    <property type="component" value="Chromosome"/>
</dbReference>
<organism evidence="2 3">
    <name type="scientific">Streptomyces spongiicola</name>
    <dbReference type="NCBI Taxonomy" id="1690221"/>
    <lineage>
        <taxon>Bacteria</taxon>
        <taxon>Bacillati</taxon>
        <taxon>Actinomycetota</taxon>
        <taxon>Actinomycetes</taxon>
        <taxon>Kitasatosporales</taxon>
        <taxon>Streptomycetaceae</taxon>
        <taxon>Streptomyces</taxon>
    </lineage>
</organism>
<protein>
    <submittedName>
        <fullName evidence="2">Uncharacterized protein</fullName>
    </submittedName>
</protein>
<reference evidence="2 3" key="1">
    <citation type="submission" date="2018-05" db="EMBL/GenBank/DDBJ databases">
        <title>Complete genome sequence of the Type Strain of Streptomyces spongiicola HNM0071, the producer of staurosporine.</title>
        <authorList>
            <person name="Zhou S."/>
            <person name="Huang X."/>
        </authorList>
    </citation>
    <scope>NUCLEOTIDE SEQUENCE [LARGE SCALE GENOMIC DNA]</scope>
    <source>
        <strain evidence="2 3">HNM0071</strain>
    </source>
</reference>
<feature type="compositionally biased region" description="Low complexity" evidence="1">
    <location>
        <begin position="70"/>
        <end position="83"/>
    </location>
</feature>
<evidence type="ECO:0000313" key="2">
    <source>
        <dbReference type="EMBL" id="AWK11872.1"/>
    </source>
</evidence>
<keyword evidence="3" id="KW-1185">Reference proteome</keyword>
<accession>A0ABN5KY06</accession>
<sequence length="96" mass="9558">MLLPLGEGRLVSPGGSGRAGRSGCRGGSRRSGGSGWSGGSGCSGGSGSGRVGRVVGVRRHQPCSPHSVLARPAQRPARASSPARTRRVQGAQPTEA</sequence>
<feature type="region of interest" description="Disordered" evidence="1">
    <location>
        <begin position="1"/>
        <end position="96"/>
    </location>
</feature>
<gene>
    <name evidence="2" type="ORF">DDQ41_26415</name>
</gene>
<feature type="compositionally biased region" description="Gly residues" evidence="1">
    <location>
        <begin position="14"/>
        <end position="50"/>
    </location>
</feature>
<dbReference type="EMBL" id="CP029254">
    <property type="protein sequence ID" value="AWK11872.1"/>
    <property type="molecule type" value="Genomic_DNA"/>
</dbReference>
<evidence type="ECO:0000256" key="1">
    <source>
        <dbReference type="SAM" id="MobiDB-lite"/>
    </source>
</evidence>
<name>A0ABN5KY06_9ACTN</name>